<feature type="chain" id="PRO_5013100940" evidence="1">
    <location>
        <begin position="20"/>
        <end position="276"/>
    </location>
</feature>
<comment type="caution">
    <text evidence="2">The sequence shown here is derived from an EMBL/GenBank/DDBJ whole genome shotgun (WGS) entry which is preliminary data.</text>
</comment>
<protein>
    <submittedName>
        <fullName evidence="2">ABC transporter substrate-binding protein</fullName>
    </submittedName>
</protein>
<accession>A0A254N9Y1</accession>
<dbReference type="Gene3D" id="3.40.190.10">
    <property type="entry name" value="Periplasmic binding protein-like II"/>
    <property type="match status" value="2"/>
</dbReference>
<organism evidence="2 3">
    <name type="scientific">Roseateles puraquae</name>
    <dbReference type="NCBI Taxonomy" id="431059"/>
    <lineage>
        <taxon>Bacteria</taxon>
        <taxon>Pseudomonadati</taxon>
        <taxon>Pseudomonadota</taxon>
        <taxon>Betaproteobacteria</taxon>
        <taxon>Burkholderiales</taxon>
        <taxon>Sphaerotilaceae</taxon>
        <taxon>Roseateles</taxon>
    </lineage>
</organism>
<dbReference type="OrthoDB" id="9178452at2"/>
<name>A0A254N9Y1_9BURK</name>
<dbReference type="PANTHER" id="PTHR35841:SF1">
    <property type="entry name" value="PHOSPHONATES-BINDING PERIPLASMIC PROTEIN"/>
    <property type="match status" value="1"/>
</dbReference>
<gene>
    <name evidence="2" type="ORF">CDO81_07375</name>
</gene>
<keyword evidence="3" id="KW-1185">Reference proteome</keyword>
<evidence type="ECO:0000256" key="1">
    <source>
        <dbReference type="SAM" id="SignalP"/>
    </source>
</evidence>
<evidence type="ECO:0000313" key="3">
    <source>
        <dbReference type="Proteomes" id="UP000197446"/>
    </source>
</evidence>
<feature type="signal peptide" evidence="1">
    <location>
        <begin position="1"/>
        <end position="19"/>
    </location>
</feature>
<dbReference type="PANTHER" id="PTHR35841">
    <property type="entry name" value="PHOSPHONATES-BINDING PERIPLASMIC PROTEIN"/>
    <property type="match status" value="1"/>
</dbReference>
<dbReference type="RefSeq" id="WP_088482541.1">
    <property type="nucleotide sequence ID" value="NZ_NISI01000002.1"/>
</dbReference>
<dbReference type="EMBL" id="NISI01000002">
    <property type="protein sequence ID" value="OWR04404.1"/>
    <property type="molecule type" value="Genomic_DNA"/>
</dbReference>
<dbReference type="AlphaFoldDB" id="A0A254N9Y1"/>
<keyword evidence="1" id="KW-0732">Signal</keyword>
<sequence length="276" mass="29754">MKSLIALLAAGLLALPAAAQTEYRFSPVNQANIATAASYWNPIVAYVSEKAGVKLTLKLGRTSADTTAYVLAQEVDFAFTNHLFSPEREQLGWKVFGRRNTPALHGVIVVPADSPITDLAQLAGKEVGFPGPEAFIAYKTTYAQLLQRKVQVRSVFGGNMDGAFAQLFSGKVAAVGANSQLAEGYTKREGKAFRTLWTSEPYHDLALMVAPKVPERDAQAVARAFVGMASDPQGREILASVNKLIGLPADAVFIASDGREYAPYRRFYLSAPAALR</sequence>
<reference evidence="2 3" key="1">
    <citation type="journal article" date="2007" name="Int. J. Syst. Evol. Microbiol.">
        <title>Description of Pelomonas aquatica sp. nov. and Pelomonas puraquae sp. nov., isolated from industrial and haemodialysis water.</title>
        <authorList>
            <person name="Gomila M."/>
            <person name="Bowien B."/>
            <person name="Falsen E."/>
            <person name="Moore E.R."/>
            <person name="Lalucat J."/>
        </authorList>
    </citation>
    <scope>NUCLEOTIDE SEQUENCE [LARGE SCALE GENOMIC DNA]</scope>
    <source>
        <strain evidence="2 3">CCUG 52769</strain>
    </source>
</reference>
<dbReference type="Proteomes" id="UP000197446">
    <property type="component" value="Unassembled WGS sequence"/>
</dbReference>
<dbReference type="SUPFAM" id="SSF53850">
    <property type="entry name" value="Periplasmic binding protein-like II"/>
    <property type="match status" value="1"/>
</dbReference>
<dbReference type="Pfam" id="PF12974">
    <property type="entry name" value="Phosphonate-bd"/>
    <property type="match status" value="1"/>
</dbReference>
<evidence type="ECO:0000313" key="2">
    <source>
        <dbReference type="EMBL" id="OWR04404.1"/>
    </source>
</evidence>
<proteinExistence type="predicted"/>